<dbReference type="HOGENOM" id="CLU_000445_107_20_5"/>
<dbReference type="Pfam" id="PF05227">
    <property type="entry name" value="CHASE3"/>
    <property type="match status" value="1"/>
</dbReference>
<dbReference type="RefSeq" id="WP_012386521.1">
    <property type="nucleotide sequence ID" value="NC_010581.1"/>
</dbReference>
<dbReference type="KEGG" id="bid:Bind_3620"/>
<protein>
    <submittedName>
        <fullName evidence="10">Methyl-accepting chemotaxis sensory transducer</fullName>
    </submittedName>
</protein>
<dbReference type="SUPFAM" id="SSF158472">
    <property type="entry name" value="HAMP domain-like"/>
    <property type="match status" value="1"/>
</dbReference>
<keyword evidence="7" id="KW-0812">Transmembrane</keyword>
<evidence type="ECO:0000256" key="7">
    <source>
        <dbReference type="SAM" id="Phobius"/>
    </source>
</evidence>
<dbReference type="FunFam" id="1.10.287.950:FF:000001">
    <property type="entry name" value="Methyl-accepting chemotaxis sensory transducer"/>
    <property type="match status" value="1"/>
</dbReference>
<dbReference type="eggNOG" id="COG0840">
    <property type="taxonomic scope" value="Bacteria"/>
</dbReference>
<dbReference type="EMBL" id="CP001016">
    <property type="protein sequence ID" value="ACB97173.1"/>
    <property type="molecule type" value="Genomic_DNA"/>
</dbReference>
<evidence type="ECO:0000313" key="11">
    <source>
        <dbReference type="Proteomes" id="UP000001695"/>
    </source>
</evidence>
<dbReference type="Proteomes" id="UP000001695">
    <property type="component" value="Chromosome"/>
</dbReference>
<keyword evidence="11" id="KW-1185">Reference proteome</keyword>
<name>B2IG99_BEII9</name>
<keyword evidence="5" id="KW-0175">Coiled coil</keyword>
<dbReference type="GO" id="GO:0004888">
    <property type="term" value="F:transmembrane signaling receptor activity"/>
    <property type="evidence" value="ECO:0007669"/>
    <property type="project" value="InterPro"/>
</dbReference>
<dbReference type="Pfam" id="PF00672">
    <property type="entry name" value="HAMP"/>
    <property type="match status" value="1"/>
</dbReference>
<dbReference type="PANTHER" id="PTHR43531">
    <property type="entry name" value="PROTEIN ICFG"/>
    <property type="match status" value="1"/>
</dbReference>
<evidence type="ECO:0000256" key="2">
    <source>
        <dbReference type="ARBA" id="ARBA00022500"/>
    </source>
</evidence>
<dbReference type="InterPro" id="IPR003660">
    <property type="entry name" value="HAMP_dom"/>
</dbReference>
<feature type="compositionally biased region" description="Basic and acidic residues" evidence="6">
    <location>
        <begin position="601"/>
        <end position="622"/>
    </location>
</feature>
<dbReference type="Gene3D" id="6.10.340.10">
    <property type="match status" value="1"/>
</dbReference>
<dbReference type="InterPro" id="IPR004090">
    <property type="entry name" value="Chemotax_Me-accpt_rcpt"/>
</dbReference>
<keyword evidence="2" id="KW-0145">Chemotaxis</keyword>
<dbReference type="eggNOG" id="COG5278">
    <property type="taxonomic scope" value="Bacteria"/>
</dbReference>
<dbReference type="InterPro" id="IPR051310">
    <property type="entry name" value="MCP_chemotaxis"/>
</dbReference>
<proteinExistence type="inferred from homology"/>
<reference evidence="11" key="1">
    <citation type="submission" date="2008-03" db="EMBL/GenBank/DDBJ databases">
        <title>Complete sequence of chromosome of Beijerinckia indica subsp. indica ATCC 9039.</title>
        <authorList>
            <consortium name="US DOE Joint Genome Institute"/>
            <person name="Copeland A."/>
            <person name="Lucas S."/>
            <person name="Lapidus A."/>
            <person name="Glavina del Rio T."/>
            <person name="Dalin E."/>
            <person name="Tice H."/>
            <person name="Bruce D."/>
            <person name="Goodwin L."/>
            <person name="Pitluck S."/>
            <person name="LaButti K."/>
            <person name="Schmutz J."/>
            <person name="Larimer F."/>
            <person name="Land M."/>
            <person name="Hauser L."/>
            <person name="Kyrpides N."/>
            <person name="Mikhailova N."/>
            <person name="Dunfield P.F."/>
            <person name="Dedysh S.N."/>
            <person name="Liesack W."/>
            <person name="Saw J.H."/>
            <person name="Alam M."/>
            <person name="Chen Y."/>
            <person name="Murrell J.C."/>
            <person name="Richardson P."/>
        </authorList>
    </citation>
    <scope>NUCLEOTIDE SEQUENCE [LARGE SCALE GENOMIC DNA]</scope>
    <source>
        <strain evidence="11">ATCC 9039 / DSM 1715 / NCIMB 8712</strain>
    </source>
</reference>
<keyword evidence="7" id="KW-0472">Membrane</keyword>
<dbReference type="InterPro" id="IPR007891">
    <property type="entry name" value="CHASE3"/>
</dbReference>
<evidence type="ECO:0000256" key="3">
    <source>
        <dbReference type="ARBA" id="ARBA00029447"/>
    </source>
</evidence>
<dbReference type="PANTHER" id="PTHR43531:SF11">
    <property type="entry name" value="METHYL-ACCEPTING CHEMOTAXIS PROTEIN 3"/>
    <property type="match status" value="1"/>
</dbReference>
<accession>B2IG99</accession>
<dbReference type="GO" id="GO:0016020">
    <property type="term" value="C:membrane"/>
    <property type="evidence" value="ECO:0007669"/>
    <property type="project" value="UniProtKB-SubCell"/>
</dbReference>
<gene>
    <name evidence="10" type="ordered locus">Bind_3620</name>
</gene>
<evidence type="ECO:0000259" key="9">
    <source>
        <dbReference type="PROSITE" id="PS50885"/>
    </source>
</evidence>
<feature type="domain" description="HAMP" evidence="9">
    <location>
        <begin position="210"/>
        <end position="263"/>
    </location>
</feature>
<comment type="subcellular location">
    <subcellularLocation>
        <location evidence="1">Membrane</location>
    </subcellularLocation>
</comment>
<feature type="region of interest" description="Disordered" evidence="6">
    <location>
        <begin position="596"/>
        <end position="677"/>
    </location>
</feature>
<feature type="domain" description="Methyl-accepting transducer" evidence="8">
    <location>
        <begin position="348"/>
        <end position="577"/>
    </location>
</feature>
<dbReference type="GO" id="GO:0007165">
    <property type="term" value="P:signal transduction"/>
    <property type="evidence" value="ECO:0007669"/>
    <property type="project" value="UniProtKB-KW"/>
</dbReference>
<dbReference type="Pfam" id="PF00015">
    <property type="entry name" value="MCPsignal"/>
    <property type="match status" value="1"/>
</dbReference>
<dbReference type="Gene3D" id="1.10.287.950">
    <property type="entry name" value="Methyl-accepting chemotaxis protein"/>
    <property type="match status" value="1"/>
</dbReference>
<dbReference type="GO" id="GO:0006935">
    <property type="term" value="P:chemotaxis"/>
    <property type="evidence" value="ECO:0007669"/>
    <property type="project" value="UniProtKB-KW"/>
</dbReference>
<dbReference type="PRINTS" id="PR00260">
    <property type="entry name" value="CHEMTRNSDUCR"/>
</dbReference>
<organism evidence="10 11">
    <name type="scientific">Beijerinckia indica subsp. indica (strain ATCC 9039 / DSM 1715 / NCIMB 8712)</name>
    <dbReference type="NCBI Taxonomy" id="395963"/>
    <lineage>
        <taxon>Bacteria</taxon>
        <taxon>Pseudomonadati</taxon>
        <taxon>Pseudomonadota</taxon>
        <taxon>Alphaproteobacteria</taxon>
        <taxon>Hyphomicrobiales</taxon>
        <taxon>Beijerinckiaceae</taxon>
        <taxon>Beijerinckia</taxon>
    </lineage>
</organism>
<evidence type="ECO:0000256" key="6">
    <source>
        <dbReference type="SAM" id="MobiDB-lite"/>
    </source>
</evidence>
<evidence type="ECO:0000259" key="8">
    <source>
        <dbReference type="PROSITE" id="PS50111"/>
    </source>
</evidence>
<keyword evidence="4" id="KW-0807">Transducer</keyword>
<dbReference type="SMART" id="SM00304">
    <property type="entry name" value="HAMP"/>
    <property type="match status" value="2"/>
</dbReference>
<feature type="transmembrane region" description="Helical" evidence="7">
    <location>
        <begin position="190"/>
        <end position="209"/>
    </location>
</feature>
<dbReference type="PROSITE" id="PS50111">
    <property type="entry name" value="CHEMOTAXIS_TRANSDUC_2"/>
    <property type="match status" value="1"/>
</dbReference>
<dbReference type="PROSITE" id="PS50885">
    <property type="entry name" value="HAMP"/>
    <property type="match status" value="2"/>
</dbReference>
<reference evidence="10 11" key="2">
    <citation type="journal article" date="2010" name="J. Bacteriol.">
        <title>Complete genome sequence of Beijerinckia indica subsp. indica.</title>
        <authorList>
            <person name="Tamas I."/>
            <person name="Dedysh S.N."/>
            <person name="Liesack W."/>
            <person name="Stott M.B."/>
            <person name="Alam M."/>
            <person name="Murrell J.C."/>
            <person name="Dunfield P.F."/>
        </authorList>
    </citation>
    <scope>NUCLEOTIDE SEQUENCE [LARGE SCALE GENOMIC DNA]</scope>
    <source>
        <strain evidence="11">ATCC 9039 / DSM 1715 / NCIMB 8712</strain>
    </source>
</reference>
<dbReference type="STRING" id="395963.Bind_3620"/>
<feature type="domain" description="HAMP" evidence="9">
    <location>
        <begin position="291"/>
        <end position="343"/>
    </location>
</feature>
<sequence length="677" mass="72160">MFKKLPLAQKFLLGFAGILAAVLLISGILFNALYGLDQASRLNNRLSGLVADIDRGGSAVYYQSQTARGYLLNHREDRLPFYQEATRTFADIMAKAKSNSADFPAIQQVIDQLETAGRAWREEVGDPEIALGHDPATYEKAIALVNLPHSVDLMANVRTTLTQARQVIDKESDKAQAAQDYALTTARTTLIIGAVGCLTLSVLIGHWLARVIAKPIESLTQVMRRLADGQLAGEIPCLDRCDELGRMAEAVEVFKRGMIENDRLNAEAKAARDRVEQDRQKRAAIEEEAHRAQQIVIEALGHGLKQLAEGNLLSRLEEPFGGNAEILRTDFNQAVATLNATLTTVRAKGDAIRSGTSEISSATDDLSRRTEQQAASLEETAAALDEITATVKKTAEGATHARDVVSTAKADADKSGAVVAEAIKAMGGIEQSSAQIGQIIGVIDEIAFQTNLLALNAGVEAARAGEAGRGFAVVASEVRALAQRSAEAAKEIKTLIQASSTQVNQGVDLVGETGKALDRIVAQVSEINRIVSEIAASAQEQATGLHQVNTAINQMDQVTQQNAAMVEETTAAAHALTDDGEELSRLITRFRIGDSASSVEGDAKRNPARRDLADGSRLETGRSKARAALTSPPPSPGASSGPSAPKPAGRGLLRPTFEATALKLGESLPSDEGWEEF</sequence>
<evidence type="ECO:0000256" key="1">
    <source>
        <dbReference type="ARBA" id="ARBA00004370"/>
    </source>
</evidence>
<dbReference type="CDD" id="cd06225">
    <property type="entry name" value="HAMP"/>
    <property type="match status" value="1"/>
</dbReference>
<evidence type="ECO:0000313" key="10">
    <source>
        <dbReference type="EMBL" id="ACB97173.1"/>
    </source>
</evidence>
<evidence type="ECO:0000256" key="4">
    <source>
        <dbReference type="PROSITE-ProRule" id="PRU00284"/>
    </source>
</evidence>
<dbReference type="AlphaFoldDB" id="B2IG99"/>
<dbReference type="InterPro" id="IPR004089">
    <property type="entry name" value="MCPsignal_dom"/>
</dbReference>
<comment type="similarity">
    <text evidence="3">Belongs to the methyl-accepting chemotaxis (MCP) protein family.</text>
</comment>
<dbReference type="SUPFAM" id="SSF58104">
    <property type="entry name" value="Methyl-accepting chemotaxis protein (MCP) signaling domain"/>
    <property type="match status" value="1"/>
</dbReference>
<dbReference type="OrthoDB" id="1776073at2"/>
<feature type="compositionally biased region" description="Low complexity" evidence="6">
    <location>
        <begin position="637"/>
        <end position="649"/>
    </location>
</feature>
<feature type="transmembrane region" description="Helical" evidence="7">
    <location>
        <begin position="12"/>
        <end position="36"/>
    </location>
</feature>
<dbReference type="SMART" id="SM00283">
    <property type="entry name" value="MA"/>
    <property type="match status" value="1"/>
</dbReference>
<feature type="coiled-coil region" evidence="5">
    <location>
        <begin position="261"/>
        <end position="295"/>
    </location>
</feature>
<evidence type="ECO:0000256" key="5">
    <source>
        <dbReference type="SAM" id="Coils"/>
    </source>
</evidence>
<dbReference type="CDD" id="cd11386">
    <property type="entry name" value="MCP_signal"/>
    <property type="match status" value="1"/>
</dbReference>
<keyword evidence="7" id="KW-1133">Transmembrane helix</keyword>